<dbReference type="AlphaFoldDB" id="A0A1W0VVY4"/>
<organism evidence="2 3">
    <name type="scientific">Sorghum bicolor</name>
    <name type="common">Sorghum</name>
    <name type="synonym">Sorghum vulgare</name>
    <dbReference type="NCBI Taxonomy" id="4558"/>
    <lineage>
        <taxon>Eukaryota</taxon>
        <taxon>Viridiplantae</taxon>
        <taxon>Streptophyta</taxon>
        <taxon>Embryophyta</taxon>
        <taxon>Tracheophyta</taxon>
        <taxon>Spermatophyta</taxon>
        <taxon>Magnoliopsida</taxon>
        <taxon>Liliopsida</taxon>
        <taxon>Poales</taxon>
        <taxon>Poaceae</taxon>
        <taxon>PACMAD clade</taxon>
        <taxon>Panicoideae</taxon>
        <taxon>Andropogonodae</taxon>
        <taxon>Andropogoneae</taxon>
        <taxon>Sorghinae</taxon>
        <taxon>Sorghum</taxon>
    </lineage>
</organism>
<feature type="region of interest" description="Disordered" evidence="1">
    <location>
        <begin position="1"/>
        <end position="34"/>
    </location>
</feature>
<evidence type="ECO:0000313" key="3">
    <source>
        <dbReference type="Proteomes" id="UP000000768"/>
    </source>
</evidence>
<dbReference type="Proteomes" id="UP000000768">
    <property type="component" value="Chromosome 3"/>
</dbReference>
<accession>A0A1W0VVY4</accession>
<dbReference type="InParanoid" id="A0A1W0VVY4"/>
<dbReference type="OMA" id="DQDNEWK"/>
<dbReference type="FunCoup" id="A0A1W0VVY4">
    <property type="interactions" value="166"/>
</dbReference>
<evidence type="ECO:0000313" key="2">
    <source>
        <dbReference type="EMBL" id="OQU86280.1"/>
    </source>
</evidence>
<dbReference type="eggNOG" id="ENOG502R3WH">
    <property type="taxonomic scope" value="Eukaryota"/>
</dbReference>
<name>A0A1W0VVY4_SORBI</name>
<reference evidence="3" key="2">
    <citation type="journal article" date="2018" name="Plant J.">
        <title>The Sorghum bicolor reference genome: improved assembly, gene annotations, a transcriptome atlas, and signatures of genome organization.</title>
        <authorList>
            <person name="McCormick R.F."/>
            <person name="Truong S.K."/>
            <person name="Sreedasyam A."/>
            <person name="Jenkins J."/>
            <person name="Shu S."/>
            <person name="Sims D."/>
            <person name="Kennedy M."/>
            <person name="Amirebrahimi M."/>
            <person name="Weers B.D."/>
            <person name="McKinley B."/>
            <person name="Mattison A."/>
            <person name="Morishige D.T."/>
            <person name="Grimwood J."/>
            <person name="Schmutz J."/>
            <person name="Mullet J.E."/>
        </authorList>
    </citation>
    <scope>NUCLEOTIDE SEQUENCE [LARGE SCALE GENOMIC DNA]</scope>
    <source>
        <strain evidence="3">cv. BTx623</strain>
    </source>
</reference>
<evidence type="ECO:0000256" key="1">
    <source>
        <dbReference type="SAM" id="MobiDB-lite"/>
    </source>
</evidence>
<reference evidence="2 3" key="1">
    <citation type="journal article" date="2009" name="Nature">
        <title>The Sorghum bicolor genome and the diversification of grasses.</title>
        <authorList>
            <person name="Paterson A.H."/>
            <person name="Bowers J.E."/>
            <person name="Bruggmann R."/>
            <person name="Dubchak I."/>
            <person name="Grimwood J."/>
            <person name="Gundlach H."/>
            <person name="Haberer G."/>
            <person name="Hellsten U."/>
            <person name="Mitros T."/>
            <person name="Poliakov A."/>
            <person name="Schmutz J."/>
            <person name="Spannagl M."/>
            <person name="Tang H."/>
            <person name="Wang X."/>
            <person name="Wicker T."/>
            <person name="Bharti A.K."/>
            <person name="Chapman J."/>
            <person name="Feltus F.A."/>
            <person name="Gowik U."/>
            <person name="Grigoriev I.V."/>
            <person name="Lyons E."/>
            <person name="Maher C.A."/>
            <person name="Martis M."/>
            <person name="Narechania A."/>
            <person name="Otillar R.P."/>
            <person name="Penning B.W."/>
            <person name="Salamov A.A."/>
            <person name="Wang Y."/>
            <person name="Zhang L."/>
            <person name="Carpita N.C."/>
            <person name="Freeling M."/>
            <person name="Gingle A.R."/>
            <person name="Hash C.T."/>
            <person name="Keller B."/>
            <person name="Klein P."/>
            <person name="Kresovich S."/>
            <person name="McCann M.C."/>
            <person name="Ming R."/>
            <person name="Peterson D.G."/>
            <person name="Mehboob-ur-Rahman"/>
            <person name="Ware D."/>
            <person name="Westhoff P."/>
            <person name="Mayer K.F."/>
            <person name="Messing J."/>
            <person name="Rokhsar D.S."/>
        </authorList>
    </citation>
    <scope>NUCLEOTIDE SEQUENCE [LARGE SCALE GENOMIC DNA]</scope>
    <source>
        <strain evidence="3">cv. BTx623</strain>
    </source>
</reference>
<keyword evidence="3" id="KW-1185">Reference proteome</keyword>
<dbReference type="Gramene" id="OQU86280">
    <property type="protein sequence ID" value="OQU86280"/>
    <property type="gene ID" value="SORBI_3003G064100"/>
</dbReference>
<protein>
    <submittedName>
        <fullName evidence="2">Uncharacterized protein</fullName>
    </submittedName>
</protein>
<dbReference type="EMBL" id="CM000762">
    <property type="protein sequence ID" value="OQU86280.1"/>
    <property type="molecule type" value="Genomic_DNA"/>
</dbReference>
<feature type="compositionally biased region" description="Polar residues" evidence="1">
    <location>
        <begin position="16"/>
        <end position="26"/>
    </location>
</feature>
<feature type="compositionally biased region" description="Basic and acidic residues" evidence="1">
    <location>
        <begin position="1"/>
        <end position="12"/>
    </location>
</feature>
<proteinExistence type="predicted"/>
<sequence>MEDAGEKIDVGEKITPSISPANPQQQQRKKRKDFTPAEWRAAMVFIWAAIDDYREYAAMTEEEVEEEYRRAGKIDKYDPEMELKKRYARVAKKHPPPDGYDPKLEEYLKLIEDED</sequence>
<gene>
    <name evidence="2" type="ORF">SORBI_3003G064100</name>
</gene>